<dbReference type="InterPro" id="IPR051416">
    <property type="entry name" value="phD-YefM_TA_antitoxins"/>
</dbReference>
<name>A0ABW4K8I3_9HYPH</name>
<evidence type="ECO:0000256" key="2">
    <source>
        <dbReference type="RuleBase" id="RU362080"/>
    </source>
</evidence>
<gene>
    <name evidence="3" type="ORF">ACFSCV_15915</name>
</gene>
<comment type="caution">
    <text evidence="3">The sequence shown here is derived from an EMBL/GenBank/DDBJ whole genome shotgun (WGS) entry which is preliminary data.</text>
</comment>
<evidence type="ECO:0000313" key="4">
    <source>
        <dbReference type="Proteomes" id="UP001597308"/>
    </source>
</evidence>
<dbReference type="PANTHER" id="PTHR35377">
    <property type="entry name" value="ANTITOXIN VAPB49-RELATED-RELATED"/>
    <property type="match status" value="1"/>
</dbReference>
<comment type="function">
    <text evidence="2">Antitoxin component of a type II toxin-antitoxin (TA) system.</text>
</comment>
<keyword evidence="4" id="KW-1185">Reference proteome</keyword>
<evidence type="ECO:0000256" key="1">
    <source>
        <dbReference type="ARBA" id="ARBA00009981"/>
    </source>
</evidence>
<dbReference type="RefSeq" id="WP_378800548.1">
    <property type="nucleotide sequence ID" value="NZ_JBHUER010000010.1"/>
</dbReference>
<organism evidence="3 4">
    <name type="scientific">Methylopila henanensis</name>
    <dbReference type="NCBI Taxonomy" id="873516"/>
    <lineage>
        <taxon>Bacteria</taxon>
        <taxon>Pseudomonadati</taxon>
        <taxon>Pseudomonadota</taxon>
        <taxon>Alphaproteobacteria</taxon>
        <taxon>Hyphomicrobiales</taxon>
        <taxon>Methylopilaceae</taxon>
        <taxon>Methylopila</taxon>
    </lineage>
</organism>
<dbReference type="NCBIfam" id="TIGR01552">
    <property type="entry name" value="phd_fam"/>
    <property type="match status" value="1"/>
</dbReference>
<dbReference type="Gene3D" id="3.40.1620.10">
    <property type="entry name" value="YefM-like domain"/>
    <property type="match status" value="1"/>
</dbReference>
<dbReference type="Pfam" id="PF02604">
    <property type="entry name" value="PhdYeFM_antitox"/>
    <property type="match status" value="1"/>
</dbReference>
<comment type="similarity">
    <text evidence="1 2">Belongs to the phD/YefM antitoxin family.</text>
</comment>
<accession>A0ABW4K8I3</accession>
<evidence type="ECO:0000313" key="3">
    <source>
        <dbReference type="EMBL" id="MFD1704495.1"/>
    </source>
</evidence>
<proteinExistence type="inferred from homology"/>
<dbReference type="PANTHER" id="PTHR35377:SF4">
    <property type="entry name" value="PREVENT-HOST-DEATH FAMILY PROTEIN"/>
    <property type="match status" value="1"/>
</dbReference>
<protein>
    <recommendedName>
        <fullName evidence="2">Antitoxin</fullName>
    </recommendedName>
</protein>
<dbReference type="Proteomes" id="UP001597308">
    <property type="component" value="Unassembled WGS sequence"/>
</dbReference>
<dbReference type="InterPro" id="IPR036165">
    <property type="entry name" value="YefM-like_sf"/>
</dbReference>
<dbReference type="SUPFAM" id="SSF143120">
    <property type="entry name" value="YefM-like"/>
    <property type="match status" value="1"/>
</dbReference>
<sequence>MSVTNIHQAKTNLSKLIEAAERGEEVIIARNGKPVAAIVPIAPPNLDEKDTPGKRIEDIWAGKLAGSDPEW</sequence>
<reference evidence="4" key="1">
    <citation type="journal article" date="2019" name="Int. J. Syst. Evol. Microbiol.">
        <title>The Global Catalogue of Microorganisms (GCM) 10K type strain sequencing project: providing services to taxonomists for standard genome sequencing and annotation.</title>
        <authorList>
            <consortium name="The Broad Institute Genomics Platform"/>
            <consortium name="The Broad Institute Genome Sequencing Center for Infectious Disease"/>
            <person name="Wu L."/>
            <person name="Ma J."/>
        </authorList>
    </citation>
    <scope>NUCLEOTIDE SEQUENCE [LARGE SCALE GENOMIC DNA]</scope>
    <source>
        <strain evidence="4">KCTC 23707</strain>
    </source>
</reference>
<dbReference type="InterPro" id="IPR006442">
    <property type="entry name" value="Antitoxin_Phd/YefM"/>
</dbReference>
<dbReference type="EMBL" id="JBHUER010000010">
    <property type="protein sequence ID" value="MFD1704495.1"/>
    <property type="molecule type" value="Genomic_DNA"/>
</dbReference>